<dbReference type="PANTHER" id="PTHR34300">
    <property type="entry name" value="QUEUOSINE PRECURSOR TRANSPORTER-RELATED"/>
    <property type="match status" value="1"/>
</dbReference>
<feature type="transmembrane region" description="Helical" evidence="1">
    <location>
        <begin position="257"/>
        <end position="279"/>
    </location>
</feature>
<dbReference type="Proteomes" id="UP000257039">
    <property type="component" value="Unassembled WGS sequence"/>
</dbReference>
<name>A0A4P9VGE9_9GAMM</name>
<keyword evidence="1" id="KW-1003">Cell membrane</keyword>
<keyword evidence="1" id="KW-0997">Cell inner membrane</keyword>
<keyword evidence="3" id="KW-1185">Reference proteome</keyword>
<evidence type="ECO:0000313" key="2">
    <source>
        <dbReference type="EMBL" id="RDH42218.1"/>
    </source>
</evidence>
<feature type="transmembrane region" description="Helical" evidence="1">
    <location>
        <begin position="91"/>
        <end position="110"/>
    </location>
</feature>
<keyword evidence="1" id="KW-0812">Transmembrane</keyword>
<comment type="caution">
    <text evidence="2">The sequence shown here is derived from an EMBL/GenBank/DDBJ whole genome shotgun (WGS) entry which is preliminary data.</text>
</comment>
<reference evidence="2 3" key="1">
    <citation type="submission" date="2017-04" db="EMBL/GenBank/DDBJ databases">
        <title>Draft genome sequence of Zooshikella ganghwensis VG4 isolated from Red Sea sediments.</title>
        <authorList>
            <person name="Rehman Z."/>
            <person name="Alam I."/>
            <person name="Kamau A."/>
            <person name="Bajic V."/>
            <person name="Leiknes T."/>
        </authorList>
    </citation>
    <scope>NUCLEOTIDE SEQUENCE [LARGE SCALE GENOMIC DNA]</scope>
    <source>
        <strain evidence="2 3">VG4</strain>
    </source>
</reference>
<keyword evidence="1" id="KW-0472">Membrane</keyword>
<keyword evidence="1" id="KW-0813">Transport</keyword>
<organism evidence="2 3">
    <name type="scientific">Zooshikella ganghwensis</name>
    <dbReference type="NCBI Taxonomy" id="202772"/>
    <lineage>
        <taxon>Bacteria</taxon>
        <taxon>Pseudomonadati</taxon>
        <taxon>Pseudomonadota</taxon>
        <taxon>Gammaproteobacteria</taxon>
        <taxon>Oceanospirillales</taxon>
        <taxon>Zooshikellaceae</taxon>
        <taxon>Zooshikella</taxon>
    </lineage>
</organism>
<dbReference type="GO" id="GO:0005886">
    <property type="term" value="C:plasma membrane"/>
    <property type="evidence" value="ECO:0007669"/>
    <property type="project" value="UniProtKB-SubCell"/>
</dbReference>
<dbReference type="Pfam" id="PF02592">
    <property type="entry name" value="Vut_1"/>
    <property type="match status" value="1"/>
</dbReference>
<accession>A0A4P9VGE9</accession>
<sequence>MTSVFKPQDEASIYKLKNSYSDQDGQQTIIVETNNAPGAQFPIKAVDLVNQKRKMLKDFSIDDIVTICSLAYIRNKPKVTENTYLARQYKYLHIIGMFFLAGLITANLAGPKIVEIFSLTLAGGLIVYPITFVCVDICTEVYGYKNARKMIWTGMFVSLCHVLCMQLTLALPAAGNWENQSAFETVFNASARITIASLISFLISEFVNSYALAKMKLAYKGQAIWFRVLTSSGLAMLIDCIIFKLIAFSGIIPTSQLITLILSSFIYRILVELMFVPVTSRIARYIKHKENIDIYDINTKFTPFSMNTTYDNMHNLFGEKMVVNK</sequence>
<dbReference type="AlphaFoldDB" id="A0A4P9VGE9"/>
<protein>
    <recommendedName>
        <fullName evidence="1">Probable queuosine precursor transporter</fullName>
        <shortName evidence="1">Q precursor transporter</shortName>
    </recommendedName>
</protein>
<dbReference type="InterPro" id="IPR003744">
    <property type="entry name" value="YhhQ"/>
</dbReference>
<keyword evidence="1" id="KW-1133">Transmembrane helix</keyword>
<evidence type="ECO:0000256" key="1">
    <source>
        <dbReference type="HAMAP-Rule" id="MF_02088"/>
    </source>
</evidence>
<dbReference type="GO" id="GO:0022857">
    <property type="term" value="F:transmembrane transporter activity"/>
    <property type="evidence" value="ECO:0007669"/>
    <property type="project" value="UniProtKB-UniRule"/>
</dbReference>
<dbReference type="EMBL" id="NDXW01000001">
    <property type="protein sequence ID" value="RDH42218.1"/>
    <property type="molecule type" value="Genomic_DNA"/>
</dbReference>
<dbReference type="PANTHER" id="PTHR34300:SF2">
    <property type="entry name" value="QUEUOSINE PRECURSOR TRANSPORTER-RELATED"/>
    <property type="match status" value="1"/>
</dbReference>
<comment type="similarity">
    <text evidence="1">Belongs to the vitamin uptake transporter (VUT/ECF) (TC 2.A.88) family. Q precursor transporter subfamily.</text>
</comment>
<proteinExistence type="inferred from homology"/>
<evidence type="ECO:0000313" key="3">
    <source>
        <dbReference type="Proteomes" id="UP000257039"/>
    </source>
</evidence>
<comment type="function">
    <text evidence="1">Involved in the import of queuosine (Q) precursors, required for Q precursor salvage.</text>
</comment>
<feature type="transmembrane region" description="Helical" evidence="1">
    <location>
        <begin position="224"/>
        <end position="251"/>
    </location>
</feature>
<comment type="subcellular location">
    <subcellularLocation>
        <location evidence="1">Cell inner membrane</location>
        <topology evidence="1">Multi-pass membrane protein</topology>
    </subcellularLocation>
</comment>
<feature type="transmembrane region" description="Helical" evidence="1">
    <location>
        <begin position="191"/>
        <end position="212"/>
    </location>
</feature>
<feature type="transmembrane region" description="Helical" evidence="1">
    <location>
        <begin position="116"/>
        <end position="138"/>
    </location>
</feature>
<gene>
    <name evidence="2" type="ORF">B9G39_01460</name>
</gene>
<dbReference type="NCBIfam" id="TIGR00697">
    <property type="entry name" value="queuosine precursor transporter"/>
    <property type="match status" value="1"/>
</dbReference>
<dbReference type="HAMAP" id="MF_02088">
    <property type="entry name" value="Q_prec_transport"/>
    <property type="match status" value="1"/>
</dbReference>
<feature type="transmembrane region" description="Helical" evidence="1">
    <location>
        <begin position="150"/>
        <end position="171"/>
    </location>
</feature>